<dbReference type="AlphaFoldDB" id="K9WLI8"/>
<dbReference type="EMBL" id="CP003630">
    <property type="protein sequence ID" value="AFZ21270.1"/>
    <property type="molecule type" value="Genomic_DNA"/>
</dbReference>
<keyword evidence="1" id="KW-1133">Transmembrane helix</keyword>
<dbReference type="KEGG" id="mic:Mic7113_5642"/>
<evidence type="ECO:0000313" key="3">
    <source>
        <dbReference type="Proteomes" id="UP000010471"/>
    </source>
</evidence>
<keyword evidence="1" id="KW-0472">Membrane</keyword>
<dbReference type="OrthoDB" id="9898632at2"/>
<sequence length="82" mass="8974">MLPTSPEPQSRKLINIASRFFWGAIIGCLLGLLPLSYVWDFASDVTTVHILVLVGFGLLGGILGTVSKTQQIASFFESISWF</sequence>
<dbReference type="STRING" id="1173027.Mic7113_5642"/>
<feature type="transmembrane region" description="Helical" evidence="1">
    <location>
        <begin position="45"/>
        <end position="66"/>
    </location>
</feature>
<keyword evidence="3" id="KW-1185">Reference proteome</keyword>
<gene>
    <name evidence="2" type="ORF">Mic7113_5642</name>
</gene>
<dbReference type="HOGENOM" id="CLU_2554495_0_0_3"/>
<proteinExistence type="predicted"/>
<dbReference type="RefSeq" id="WP_015185403.1">
    <property type="nucleotide sequence ID" value="NC_019738.1"/>
</dbReference>
<reference evidence="2 3" key="1">
    <citation type="submission" date="2012-06" db="EMBL/GenBank/DDBJ databases">
        <title>Finished chromosome of genome of Microcoleus sp. PCC 7113.</title>
        <authorList>
            <consortium name="US DOE Joint Genome Institute"/>
            <person name="Gugger M."/>
            <person name="Coursin T."/>
            <person name="Rippka R."/>
            <person name="Tandeau De Marsac N."/>
            <person name="Huntemann M."/>
            <person name="Wei C.-L."/>
            <person name="Han J."/>
            <person name="Detter J.C."/>
            <person name="Han C."/>
            <person name="Tapia R."/>
            <person name="Chen A."/>
            <person name="Kyrpides N."/>
            <person name="Mavromatis K."/>
            <person name="Markowitz V."/>
            <person name="Szeto E."/>
            <person name="Ivanova N."/>
            <person name="Pagani I."/>
            <person name="Pati A."/>
            <person name="Goodwin L."/>
            <person name="Nordberg H.P."/>
            <person name="Cantor M.N."/>
            <person name="Hua S.X."/>
            <person name="Woyke T."/>
            <person name="Kerfeld C.A."/>
        </authorList>
    </citation>
    <scope>NUCLEOTIDE SEQUENCE [LARGE SCALE GENOMIC DNA]</scope>
    <source>
        <strain evidence="2 3">PCC 7113</strain>
    </source>
</reference>
<name>K9WLI8_9CYAN</name>
<accession>K9WLI8</accession>
<evidence type="ECO:0000256" key="1">
    <source>
        <dbReference type="SAM" id="Phobius"/>
    </source>
</evidence>
<keyword evidence="1" id="KW-0812">Transmembrane</keyword>
<dbReference type="Proteomes" id="UP000010471">
    <property type="component" value="Chromosome"/>
</dbReference>
<protein>
    <submittedName>
        <fullName evidence="2">Uncharacterized protein</fullName>
    </submittedName>
</protein>
<organism evidence="2 3">
    <name type="scientific">Allocoleopsis franciscana PCC 7113</name>
    <dbReference type="NCBI Taxonomy" id="1173027"/>
    <lineage>
        <taxon>Bacteria</taxon>
        <taxon>Bacillati</taxon>
        <taxon>Cyanobacteriota</taxon>
        <taxon>Cyanophyceae</taxon>
        <taxon>Coleofasciculales</taxon>
        <taxon>Coleofasciculaceae</taxon>
        <taxon>Allocoleopsis</taxon>
        <taxon>Allocoleopsis franciscana</taxon>
    </lineage>
</organism>
<feature type="transmembrane region" description="Helical" evidence="1">
    <location>
        <begin position="20"/>
        <end position="39"/>
    </location>
</feature>
<evidence type="ECO:0000313" key="2">
    <source>
        <dbReference type="EMBL" id="AFZ21270.1"/>
    </source>
</evidence>